<name>A0AB36K022_9GAMM</name>
<dbReference type="CDD" id="cd02511">
    <property type="entry name" value="Beta4Glucosyltransferase"/>
    <property type="match status" value="1"/>
</dbReference>
<dbReference type="Gene3D" id="3.90.550.10">
    <property type="entry name" value="Spore Coat Polysaccharide Biosynthesis Protein SpsA, Chain A"/>
    <property type="match status" value="1"/>
</dbReference>
<dbReference type="Proteomes" id="UP000189021">
    <property type="component" value="Unassembled WGS sequence"/>
</dbReference>
<keyword evidence="4" id="KW-1185">Reference proteome</keyword>
<dbReference type="AlphaFoldDB" id="A0AB36K022"/>
<evidence type="ECO:0000259" key="2">
    <source>
        <dbReference type="Pfam" id="PF00535"/>
    </source>
</evidence>
<evidence type="ECO:0000313" key="3">
    <source>
        <dbReference type="EMBL" id="OOE40073.1"/>
    </source>
</evidence>
<accession>A0AB36K022</accession>
<dbReference type="InterPro" id="IPR001173">
    <property type="entry name" value="Glyco_trans_2-like"/>
</dbReference>
<protein>
    <submittedName>
        <fullName evidence="3">Glycosyltransferase</fullName>
    </submittedName>
</protein>
<organism evidence="3 4">
    <name type="scientific">Salinivibrio kushneri</name>
    <dbReference type="NCBI Taxonomy" id="1908198"/>
    <lineage>
        <taxon>Bacteria</taxon>
        <taxon>Pseudomonadati</taxon>
        <taxon>Pseudomonadota</taxon>
        <taxon>Gammaproteobacteria</taxon>
        <taxon>Vibrionales</taxon>
        <taxon>Vibrionaceae</taxon>
        <taxon>Salinivibrio</taxon>
    </lineage>
</organism>
<dbReference type="InterPro" id="IPR029044">
    <property type="entry name" value="Nucleotide-diphossugar_trans"/>
</dbReference>
<dbReference type="GeneID" id="89608145"/>
<dbReference type="PANTHER" id="PTHR43630:SF2">
    <property type="entry name" value="GLYCOSYLTRANSFERASE"/>
    <property type="match status" value="1"/>
</dbReference>
<gene>
    <name evidence="3" type="ORF">BZG00_07090</name>
</gene>
<evidence type="ECO:0000256" key="1">
    <source>
        <dbReference type="ARBA" id="ARBA00038494"/>
    </source>
</evidence>
<comment type="caution">
    <text evidence="3">The sequence shown here is derived from an EMBL/GenBank/DDBJ whole genome shotgun (WGS) entry which is preliminary data.</text>
</comment>
<dbReference type="SUPFAM" id="SSF53448">
    <property type="entry name" value="Nucleotide-diphospho-sugar transferases"/>
    <property type="match status" value="1"/>
</dbReference>
<comment type="similarity">
    <text evidence="1">Belongs to the glycosyltransferase 2 family. WaaE/KdtX subfamily.</text>
</comment>
<sequence>MITGVVITLNEEKNIKACIESLQQVCSNIVVVDSQSTDRTLAIAEQLGATVVTQAYLGDGLQKNVGLAHTDNQWILSIDADERLTEEAVQQIQALDLANTAHDAFAFRRRNHIGSRWIKQCGWYPDYCIRLYNKSKTRFAEVKQHAAVEAKNPKQLDCDLIHYSFENLGQLFAKPGRNFSGRAAKIMYQKGKRANAFSPFVHGLNAFIRKYIFQRGFLGGVDGMTVALSSAVNSYLKYAKLLEFQRDPKVLENEDFNKVW</sequence>
<proteinExistence type="inferred from homology"/>
<dbReference type="EMBL" id="MUEK01000005">
    <property type="protein sequence ID" value="OOE40073.1"/>
    <property type="molecule type" value="Genomic_DNA"/>
</dbReference>
<dbReference type="PANTHER" id="PTHR43630">
    <property type="entry name" value="POLY-BETA-1,6-N-ACETYL-D-GLUCOSAMINE SYNTHASE"/>
    <property type="match status" value="1"/>
</dbReference>
<dbReference type="Pfam" id="PF00535">
    <property type="entry name" value="Glycos_transf_2"/>
    <property type="match status" value="1"/>
</dbReference>
<feature type="domain" description="Glycosyltransferase 2-like" evidence="2">
    <location>
        <begin position="5"/>
        <end position="122"/>
    </location>
</feature>
<evidence type="ECO:0000313" key="4">
    <source>
        <dbReference type="Proteomes" id="UP000189021"/>
    </source>
</evidence>
<dbReference type="RefSeq" id="WP_069361915.1">
    <property type="nucleotide sequence ID" value="NZ_CP040021.1"/>
</dbReference>
<reference evidence="3 4" key="1">
    <citation type="journal article" date="2017" name="Genome Announc.">
        <title>Draft Genome Sequences of Salinivibrio proteolyticus, Salinivibrio sharmensis, Salinivibrio siamensis, Salinivibrio costicola subsp. alcaliphilus, Salinivibrio costicola subsp. vallismortis, and 29 New Isolates Belonging to the Genus Salinivibrio.</title>
        <authorList>
            <person name="Lopez-Hermoso C."/>
            <person name="de la Haba R.R."/>
            <person name="Sanchez-Porro C."/>
            <person name="Bayliss S.C."/>
            <person name="Feil E.J."/>
            <person name="Ventosa A."/>
        </authorList>
    </citation>
    <scope>NUCLEOTIDE SEQUENCE [LARGE SCALE GENOMIC DNA]</scope>
    <source>
        <strain evidence="3 4">AL184</strain>
    </source>
</reference>